<dbReference type="AlphaFoldDB" id="A0A6A6VVF3"/>
<reference evidence="2" key="1">
    <citation type="journal article" date="2020" name="Stud. Mycol.">
        <title>101 Dothideomycetes genomes: a test case for predicting lifestyles and emergence of pathogens.</title>
        <authorList>
            <person name="Haridas S."/>
            <person name="Albert R."/>
            <person name="Binder M."/>
            <person name="Bloem J."/>
            <person name="Labutti K."/>
            <person name="Salamov A."/>
            <person name="Andreopoulos B."/>
            <person name="Baker S."/>
            <person name="Barry K."/>
            <person name="Bills G."/>
            <person name="Bluhm B."/>
            <person name="Cannon C."/>
            <person name="Castanera R."/>
            <person name="Culley D."/>
            <person name="Daum C."/>
            <person name="Ezra D."/>
            <person name="Gonzalez J."/>
            <person name="Henrissat B."/>
            <person name="Kuo A."/>
            <person name="Liang C."/>
            <person name="Lipzen A."/>
            <person name="Lutzoni F."/>
            <person name="Magnuson J."/>
            <person name="Mondo S."/>
            <person name="Nolan M."/>
            <person name="Ohm R."/>
            <person name="Pangilinan J."/>
            <person name="Park H.-J."/>
            <person name="Ramirez L."/>
            <person name="Alfaro M."/>
            <person name="Sun H."/>
            <person name="Tritt A."/>
            <person name="Yoshinaga Y."/>
            <person name="Zwiers L.-H."/>
            <person name="Turgeon B."/>
            <person name="Goodwin S."/>
            <person name="Spatafora J."/>
            <person name="Crous P."/>
            <person name="Grigoriev I."/>
        </authorList>
    </citation>
    <scope>NUCLEOTIDE SEQUENCE</scope>
    <source>
        <strain evidence="2">CBS 121739</strain>
    </source>
</reference>
<proteinExistence type="predicted"/>
<feature type="compositionally biased region" description="Polar residues" evidence="1">
    <location>
        <begin position="1"/>
        <end position="27"/>
    </location>
</feature>
<feature type="compositionally biased region" description="Basic and acidic residues" evidence="1">
    <location>
        <begin position="64"/>
        <end position="88"/>
    </location>
</feature>
<keyword evidence="3" id="KW-1185">Reference proteome</keyword>
<organism evidence="2 3">
    <name type="scientific">Pseudovirgaria hyperparasitica</name>
    <dbReference type="NCBI Taxonomy" id="470096"/>
    <lineage>
        <taxon>Eukaryota</taxon>
        <taxon>Fungi</taxon>
        <taxon>Dikarya</taxon>
        <taxon>Ascomycota</taxon>
        <taxon>Pezizomycotina</taxon>
        <taxon>Dothideomycetes</taxon>
        <taxon>Dothideomycetes incertae sedis</taxon>
        <taxon>Acrospermales</taxon>
        <taxon>Acrospermaceae</taxon>
        <taxon>Pseudovirgaria</taxon>
    </lineage>
</organism>
<accession>A0A6A6VVF3</accession>
<gene>
    <name evidence="2" type="ORF">EJ05DRAFT_479694</name>
</gene>
<dbReference type="EMBL" id="ML996581">
    <property type="protein sequence ID" value="KAF2754145.1"/>
    <property type="molecule type" value="Genomic_DNA"/>
</dbReference>
<protein>
    <submittedName>
        <fullName evidence="2">Uncharacterized protein</fullName>
    </submittedName>
</protein>
<feature type="region of interest" description="Disordered" evidence="1">
    <location>
        <begin position="1"/>
        <end position="104"/>
    </location>
</feature>
<name>A0A6A6VVF3_9PEZI</name>
<evidence type="ECO:0000313" key="3">
    <source>
        <dbReference type="Proteomes" id="UP000799437"/>
    </source>
</evidence>
<dbReference type="GeneID" id="54485782"/>
<evidence type="ECO:0000256" key="1">
    <source>
        <dbReference type="SAM" id="MobiDB-lite"/>
    </source>
</evidence>
<feature type="compositionally biased region" description="Gly residues" evidence="1">
    <location>
        <begin position="94"/>
        <end position="104"/>
    </location>
</feature>
<dbReference type="Proteomes" id="UP000799437">
    <property type="component" value="Unassembled WGS sequence"/>
</dbReference>
<dbReference type="RefSeq" id="XP_033596596.1">
    <property type="nucleotide sequence ID" value="XM_033744728.1"/>
</dbReference>
<evidence type="ECO:0000313" key="2">
    <source>
        <dbReference type="EMBL" id="KAF2754145.1"/>
    </source>
</evidence>
<sequence>MAQISSKHQQPQSSQDTPQARQQNQQERPLKSPSEMSPLFGEVKAKLGGKGKKHQALPSDEAEFEKLREKEQKKEERKHEYDRLELGNRTKFGMGRGGMQMGGM</sequence>